<keyword evidence="4" id="KW-1185">Reference proteome</keyword>
<evidence type="ECO:0000313" key="4">
    <source>
        <dbReference type="Proteomes" id="UP000332933"/>
    </source>
</evidence>
<dbReference type="Gene3D" id="2.40.160.200">
    <property type="entry name" value="LURP1-related"/>
    <property type="match status" value="1"/>
</dbReference>
<comment type="similarity">
    <text evidence="1">Belongs to the LOR family.</text>
</comment>
<dbReference type="OrthoDB" id="101217at2759"/>
<evidence type="ECO:0000313" key="2">
    <source>
        <dbReference type="EMBL" id="KAF0717598.1"/>
    </source>
</evidence>
<gene>
    <name evidence="3" type="primary">Aste57867_2208</name>
    <name evidence="2" type="ORF">As57867_002203</name>
    <name evidence="3" type="ORF">ASTE57867_2208</name>
</gene>
<dbReference type="Proteomes" id="UP000332933">
    <property type="component" value="Unassembled WGS sequence"/>
</dbReference>
<evidence type="ECO:0000256" key="1">
    <source>
        <dbReference type="ARBA" id="ARBA00005437"/>
    </source>
</evidence>
<dbReference type="InterPro" id="IPR025659">
    <property type="entry name" value="Tubby-like_C"/>
</dbReference>
<organism evidence="3 4">
    <name type="scientific">Aphanomyces stellatus</name>
    <dbReference type="NCBI Taxonomy" id="120398"/>
    <lineage>
        <taxon>Eukaryota</taxon>
        <taxon>Sar</taxon>
        <taxon>Stramenopiles</taxon>
        <taxon>Oomycota</taxon>
        <taxon>Saprolegniomycetes</taxon>
        <taxon>Saprolegniales</taxon>
        <taxon>Verrucalvaceae</taxon>
        <taxon>Aphanomyces</taxon>
    </lineage>
</organism>
<dbReference type="EMBL" id="CAADRA010000232">
    <property type="protein sequence ID" value="VFT79411.1"/>
    <property type="molecule type" value="Genomic_DNA"/>
</dbReference>
<proteinExistence type="inferred from homology"/>
<dbReference type="EMBL" id="VJMH01000232">
    <property type="protein sequence ID" value="KAF0717598.1"/>
    <property type="molecule type" value="Genomic_DNA"/>
</dbReference>
<evidence type="ECO:0000313" key="3">
    <source>
        <dbReference type="EMBL" id="VFT79411.1"/>
    </source>
</evidence>
<name>A0A485K753_9STRA</name>
<dbReference type="Pfam" id="PF04525">
    <property type="entry name" value="LOR"/>
    <property type="match status" value="1"/>
</dbReference>
<protein>
    <submittedName>
        <fullName evidence="3">Aste57867_2208 protein</fullName>
    </submittedName>
</protein>
<dbReference type="SUPFAM" id="SSF54518">
    <property type="entry name" value="Tubby C-terminal domain-like"/>
    <property type="match status" value="1"/>
</dbReference>
<dbReference type="InterPro" id="IPR038595">
    <property type="entry name" value="LOR_sf"/>
</dbReference>
<dbReference type="AlphaFoldDB" id="A0A485K753"/>
<sequence length="201" mass="22484">MGNSSSKQAYDAVVLLPLQQPISAIHPKFAAPVPVCLHLKQKLWSWSGDDFTIRDPNTNTPYFRIKGNALSIRRKKTLLDFQGATVAVMEEPVMSFVRRQEVFTPSMSKMFDITPRITVFKNVLDCTVVDCVTGRTHVLGIRGDWLARKTVITCDGIPIAKVFSPLKFVQDEYYVNIAAGFDMALIVLLCMALEEAAEDRS</sequence>
<reference evidence="3 4" key="1">
    <citation type="submission" date="2019-03" db="EMBL/GenBank/DDBJ databases">
        <authorList>
            <person name="Gaulin E."/>
            <person name="Dumas B."/>
        </authorList>
    </citation>
    <scope>NUCLEOTIDE SEQUENCE [LARGE SCALE GENOMIC DNA]</scope>
    <source>
        <strain evidence="3">CBS 568.67</strain>
    </source>
</reference>
<dbReference type="InterPro" id="IPR007612">
    <property type="entry name" value="LOR"/>
</dbReference>
<accession>A0A485K753</accession>
<reference evidence="2" key="2">
    <citation type="submission" date="2019-06" db="EMBL/GenBank/DDBJ databases">
        <title>Genomics analysis of Aphanomyces spp. identifies a new class of oomycete effector associated with host adaptation.</title>
        <authorList>
            <person name="Gaulin E."/>
        </authorList>
    </citation>
    <scope>NUCLEOTIDE SEQUENCE</scope>
    <source>
        <strain evidence="2">CBS 578.67</strain>
    </source>
</reference>